<dbReference type="AlphaFoldDB" id="A0A4R6E119"/>
<dbReference type="PROSITE" id="PS51257">
    <property type="entry name" value="PROKAR_LIPOPROTEIN"/>
    <property type="match status" value="1"/>
</dbReference>
<dbReference type="OrthoDB" id="9182658at2"/>
<feature type="region of interest" description="Disordered" evidence="1">
    <location>
        <begin position="33"/>
        <end position="68"/>
    </location>
</feature>
<organism evidence="2 3">
    <name type="scientific">Azoarcus indigens</name>
    <dbReference type="NCBI Taxonomy" id="29545"/>
    <lineage>
        <taxon>Bacteria</taxon>
        <taxon>Pseudomonadati</taxon>
        <taxon>Pseudomonadota</taxon>
        <taxon>Betaproteobacteria</taxon>
        <taxon>Rhodocyclales</taxon>
        <taxon>Zoogloeaceae</taxon>
        <taxon>Azoarcus</taxon>
    </lineage>
</organism>
<sequence length="186" mass="20363">MKQNLLALALTLAIACGLGLYVWHDHKNVQATFTGQHPVPGPARPPGLNAGENGRPPPEPGPQLPRRHANGLYRCEQRGAVTYQGTPCPEDSTQAEVRNGSLSVAAKTAPVQPTSQPAPSGGERVGLIARAEEPWFGEANAPECYSLRRQIERIDAAARRYSTERLKEERRKAVRRKYDLGCSEFD</sequence>
<reference evidence="2 3" key="1">
    <citation type="submission" date="2019-03" db="EMBL/GenBank/DDBJ databases">
        <title>Genomic Encyclopedia of Type Strains, Phase IV (KMG-IV): sequencing the most valuable type-strain genomes for metagenomic binning, comparative biology and taxonomic classification.</title>
        <authorList>
            <person name="Goeker M."/>
        </authorList>
    </citation>
    <scope>NUCLEOTIDE SEQUENCE [LARGE SCALE GENOMIC DNA]</scope>
    <source>
        <strain evidence="2 3">DSM 12121</strain>
    </source>
</reference>
<name>A0A4R6E119_9RHOO</name>
<accession>A0A4R6E119</accession>
<gene>
    <name evidence="2" type="ORF">C7389_107141</name>
</gene>
<evidence type="ECO:0000313" key="3">
    <source>
        <dbReference type="Proteomes" id="UP000295129"/>
    </source>
</evidence>
<dbReference type="RefSeq" id="WP_133590955.1">
    <property type="nucleotide sequence ID" value="NZ_SNVV01000007.1"/>
</dbReference>
<evidence type="ECO:0000256" key="1">
    <source>
        <dbReference type="SAM" id="MobiDB-lite"/>
    </source>
</evidence>
<evidence type="ECO:0000313" key="2">
    <source>
        <dbReference type="EMBL" id="TDN51406.1"/>
    </source>
</evidence>
<evidence type="ECO:0008006" key="4">
    <source>
        <dbReference type="Google" id="ProtNLM"/>
    </source>
</evidence>
<keyword evidence="3" id="KW-1185">Reference proteome</keyword>
<dbReference type="Proteomes" id="UP000295129">
    <property type="component" value="Unassembled WGS sequence"/>
</dbReference>
<proteinExistence type="predicted"/>
<feature type="compositionally biased region" description="Polar residues" evidence="1">
    <location>
        <begin position="91"/>
        <end position="102"/>
    </location>
</feature>
<comment type="caution">
    <text evidence="2">The sequence shown here is derived from an EMBL/GenBank/DDBJ whole genome shotgun (WGS) entry which is preliminary data.</text>
</comment>
<dbReference type="EMBL" id="SNVV01000007">
    <property type="protein sequence ID" value="TDN51406.1"/>
    <property type="molecule type" value="Genomic_DNA"/>
</dbReference>
<protein>
    <recommendedName>
        <fullName evidence="4">DUF4124 domain-containing protein</fullName>
    </recommendedName>
</protein>
<feature type="region of interest" description="Disordered" evidence="1">
    <location>
        <begin position="84"/>
        <end position="122"/>
    </location>
</feature>